<dbReference type="InterPro" id="IPR036543">
    <property type="entry name" value="Guanylate-bd_C_sf"/>
</dbReference>
<dbReference type="GO" id="GO:0005525">
    <property type="term" value="F:GTP binding"/>
    <property type="evidence" value="ECO:0007669"/>
    <property type="project" value="UniProtKB-KW"/>
</dbReference>
<protein>
    <recommendedName>
        <fullName evidence="6">GB1/RHD3-type G domain-containing protein</fullName>
    </recommendedName>
</protein>
<reference evidence="7" key="2">
    <citation type="submission" date="2025-08" db="UniProtKB">
        <authorList>
            <consortium name="Ensembl"/>
        </authorList>
    </citation>
    <scope>IDENTIFICATION</scope>
</reference>
<proteinExistence type="inferred from homology"/>
<keyword evidence="3" id="KW-0342">GTP-binding</keyword>
<evidence type="ECO:0000256" key="5">
    <source>
        <dbReference type="SAM" id="Coils"/>
    </source>
</evidence>
<keyword evidence="5" id="KW-0175">Coiled coil</keyword>
<dbReference type="Proteomes" id="UP000008672">
    <property type="component" value="Unassembled WGS sequence"/>
</dbReference>
<accession>H3A7B9</accession>
<dbReference type="eggNOG" id="KOG2037">
    <property type="taxonomic scope" value="Eukaryota"/>
</dbReference>
<dbReference type="InterPro" id="IPR027417">
    <property type="entry name" value="P-loop_NTPase"/>
</dbReference>
<dbReference type="FunFam" id="3.40.50.300:FF:000422">
    <property type="entry name" value="Guanylate-binding protein 1"/>
    <property type="match status" value="1"/>
</dbReference>
<keyword evidence="1" id="KW-0547">Nucleotide-binding</keyword>
<dbReference type="InterPro" id="IPR003191">
    <property type="entry name" value="Guanylate-bd/ATL_C"/>
</dbReference>
<feature type="coiled-coil region" evidence="5">
    <location>
        <begin position="510"/>
        <end position="548"/>
    </location>
</feature>
<evidence type="ECO:0000313" key="7">
    <source>
        <dbReference type="Ensembl" id="ENSLACP00000005540.1"/>
    </source>
</evidence>
<dbReference type="AlphaFoldDB" id="H3A7B9"/>
<evidence type="ECO:0000256" key="2">
    <source>
        <dbReference type="ARBA" id="ARBA00022801"/>
    </source>
</evidence>
<feature type="domain" description="GB1/RHD3-type G" evidence="6">
    <location>
        <begin position="36"/>
        <end position="274"/>
    </location>
</feature>
<dbReference type="EMBL" id="AFYH01202286">
    <property type="status" value="NOT_ANNOTATED_CDS"/>
    <property type="molecule type" value="Genomic_DNA"/>
</dbReference>
<dbReference type="SUPFAM" id="SSF52540">
    <property type="entry name" value="P-loop containing nucleoside triphosphate hydrolases"/>
    <property type="match status" value="1"/>
</dbReference>
<evidence type="ECO:0000259" key="6">
    <source>
        <dbReference type="PROSITE" id="PS51715"/>
    </source>
</evidence>
<organism evidence="7 8">
    <name type="scientific">Latimeria chalumnae</name>
    <name type="common">Coelacanth</name>
    <dbReference type="NCBI Taxonomy" id="7897"/>
    <lineage>
        <taxon>Eukaryota</taxon>
        <taxon>Metazoa</taxon>
        <taxon>Chordata</taxon>
        <taxon>Craniata</taxon>
        <taxon>Vertebrata</taxon>
        <taxon>Euteleostomi</taxon>
        <taxon>Coelacanthiformes</taxon>
        <taxon>Coelacanthidae</taxon>
        <taxon>Latimeria</taxon>
    </lineage>
</organism>
<dbReference type="InterPro" id="IPR030386">
    <property type="entry name" value="G_GB1_RHD3_dom"/>
</dbReference>
<dbReference type="Gene3D" id="3.40.50.300">
    <property type="entry name" value="P-loop containing nucleotide triphosphate hydrolases"/>
    <property type="match status" value="1"/>
</dbReference>
<evidence type="ECO:0000256" key="1">
    <source>
        <dbReference type="ARBA" id="ARBA00022741"/>
    </source>
</evidence>
<keyword evidence="2" id="KW-0378">Hydrolase</keyword>
<dbReference type="Ensembl" id="ENSLACT00000005589.1">
    <property type="protein sequence ID" value="ENSLACP00000005540.1"/>
    <property type="gene ID" value="ENSLACG00000004925.1"/>
</dbReference>
<dbReference type="InParanoid" id="H3A7B9"/>
<dbReference type="PANTHER" id="PTHR10751">
    <property type="entry name" value="GUANYLATE BINDING PROTEIN"/>
    <property type="match status" value="1"/>
</dbReference>
<evidence type="ECO:0000256" key="3">
    <source>
        <dbReference type="ARBA" id="ARBA00023134"/>
    </source>
</evidence>
<dbReference type="GO" id="GO:0003924">
    <property type="term" value="F:GTPase activity"/>
    <property type="evidence" value="ECO:0007669"/>
    <property type="project" value="InterPro"/>
</dbReference>
<dbReference type="InterPro" id="IPR015894">
    <property type="entry name" value="Guanylate-bd_N"/>
</dbReference>
<dbReference type="CDD" id="cd01851">
    <property type="entry name" value="GBP"/>
    <property type="match status" value="1"/>
</dbReference>
<dbReference type="SUPFAM" id="SSF48340">
    <property type="entry name" value="Interferon-induced guanylate-binding protein 1 (GBP1), C-terminal domain"/>
    <property type="match status" value="1"/>
</dbReference>
<comment type="similarity">
    <text evidence="4">Belongs to the TRAFAC class dynamin-like GTPase superfamily. GB1/RHD3 GTPase family.</text>
</comment>
<keyword evidence="8" id="KW-1185">Reference proteome</keyword>
<evidence type="ECO:0000256" key="4">
    <source>
        <dbReference type="PROSITE-ProRule" id="PRU01052"/>
    </source>
</evidence>
<sequence length="588" mass="68852">MSSIPILEAPVCMLENSGEAKLRLHPEALEILQSIEQPLVVVAVVRLYRTGKSFLMNKLAKKKNRGFSLRSTVQSHTKGIWMWCIPHPCKPGLCLVIIDTESLEDVEKGDQKNDQWLFALSILMSSMLIYNSMKIIDQNALFDLHLVTKLTDLIKVQKGQEETGEDYRKFSPKFVWAVRGFDLELKIKGRKVTEDGFLEFALQLKKGKSESIKNYNFQREWIRDFFPCRICFTFPRPIDNKNPKDLDKILDHELVKDFVEVSKKFCSYIYDYAKPKCVQGAVLNGRLFATLLEKFVEFIHSGQAPCLESAVTQMAQIENSKAVEEAVQCYQESMEKLVKFPMESDKLSKHHRCDEEKAYDTFRKCSFMDEQQEFQQKLQSDLESSYKQYHSKNKHELEVFCSDRLRKVFQFVEKKVEQNAYQRPGGFKQLFLYLKCFLLENFYFKCPRAMILASNVLSEFQVKKETEMKIILQMDKDLTEKEKEITGKCAEVQHTQARDPAYKKPEKEKAARVEQRNQAQEEQVLQIQKQLEDERMRIMHENKLLLEQKLQDQQQYLKEFDDIAQGMQEEIDSLRFQAKPSEPDCVLL</sequence>
<reference evidence="7" key="3">
    <citation type="submission" date="2025-09" db="UniProtKB">
        <authorList>
            <consortium name="Ensembl"/>
        </authorList>
    </citation>
    <scope>IDENTIFICATION</scope>
</reference>
<dbReference type="Pfam" id="PF02841">
    <property type="entry name" value="GBP_C"/>
    <property type="match status" value="1"/>
</dbReference>
<dbReference type="EMBL" id="AFYH01202287">
    <property type="status" value="NOT_ANNOTATED_CDS"/>
    <property type="molecule type" value="Genomic_DNA"/>
</dbReference>
<reference evidence="8" key="1">
    <citation type="submission" date="2011-08" db="EMBL/GenBank/DDBJ databases">
        <title>The draft genome of Latimeria chalumnae.</title>
        <authorList>
            <person name="Di Palma F."/>
            <person name="Alfoldi J."/>
            <person name="Johnson J."/>
            <person name="Berlin A."/>
            <person name="Gnerre S."/>
            <person name="Jaffe D."/>
            <person name="MacCallum I."/>
            <person name="Young S."/>
            <person name="Walker B.J."/>
            <person name="Lander E."/>
            <person name="Lindblad-Toh K."/>
        </authorList>
    </citation>
    <scope>NUCLEOTIDE SEQUENCE [LARGE SCALE GENOMIC DNA]</scope>
    <source>
        <strain evidence="8">Wild caught</strain>
    </source>
</reference>
<dbReference type="PROSITE" id="PS51715">
    <property type="entry name" value="G_GB1_RHD3"/>
    <property type="match status" value="1"/>
</dbReference>
<dbReference type="Pfam" id="PF02263">
    <property type="entry name" value="GBP"/>
    <property type="match status" value="1"/>
</dbReference>
<dbReference type="HOGENOM" id="CLU_018608_2_2_1"/>
<dbReference type="Gene3D" id="1.20.1000.10">
    <property type="entry name" value="Guanylate-binding protein, C-terminal domain"/>
    <property type="match status" value="1"/>
</dbReference>
<evidence type="ECO:0000313" key="8">
    <source>
        <dbReference type="Proteomes" id="UP000008672"/>
    </source>
</evidence>
<dbReference type="GeneTree" id="ENSGT00940000154265"/>
<name>H3A7B9_LATCH</name>